<dbReference type="SUPFAM" id="SSF48264">
    <property type="entry name" value="Cytochrome P450"/>
    <property type="match status" value="1"/>
</dbReference>
<evidence type="ECO:0000256" key="5">
    <source>
        <dbReference type="ARBA" id="ARBA00010617"/>
    </source>
</evidence>
<reference evidence="14 15" key="1">
    <citation type="journal article" date="2010" name="Science">
        <title>Genomic comparison of the ants Camponotus floridanus and Harpegnathos saltator.</title>
        <authorList>
            <person name="Bonasio R."/>
            <person name="Zhang G."/>
            <person name="Ye C."/>
            <person name="Mutti N.S."/>
            <person name="Fang X."/>
            <person name="Qin N."/>
            <person name="Donahue G."/>
            <person name="Yang P."/>
            <person name="Li Q."/>
            <person name="Li C."/>
            <person name="Zhang P."/>
            <person name="Huang Z."/>
            <person name="Berger S.L."/>
            <person name="Reinberg D."/>
            <person name="Wang J."/>
            <person name="Liebig J."/>
        </authorList>
    </citation>
    <scope>NUCLEOTIDE SEQUENCE [LARGE SCALE GENOMIC DNA]</scope>
    <source>
        <strain evidence="15">C129</strain>
    </source>
</reference>
<keyword evidence="7" id="KW-0479">Metal-binding</keyword>
<evidence type="ECO:0000313" key="14">
    <source>
        <dbReference type="EMBL" id="EFN68191.1"/>
    </source>
</evidence>
<accession>E2AED9</accession>
<dbReference type="OMA" id="WCLIAGE"/>
<dbReference type="EMBL" id="GL438828">
    <property type="protein sequence ID" value="EFN68191.1"/>
    <property type="molecule type" value="Genomic_DNA"/>
</dbReference>
<evidence type="ECO:0000256" key="7">
    <source>
        <dbReference type="ARBA" id="ARBA00022723"/>
    </source>
</evidence>
<keyword evidence="9" id="KW-0492">Microsome</keyword>
<keyword evidence="13" id="KW-0472">Membrane</keyword>
<name>E2AED9_CAMFO</name>
<comment type="similarity">
    <text evidence="5">Belongs to the cytochrome P450 family.</text>
</comment>
<dbReference type="Pfam" id="PF00067">
    <property type="entry name" value="p450"/>
    <property type="match status" value="1"/>
</dbReference>
<dbReference type="GO" id="GO:0005506">
    <property type="term" value="F:iron ion binding"/>
    <property type="evidence" value="ECO:0007669"/>
    <property type="project" value="InterPro"/>
</dbReference>
<evidence type="ECO:0000256" key="8">
    <source>
        <dbReference type="ARBA" id="ARBA00022824"/>
    </source>
</evidence>
<dbReference type="AlphaFoldDB" id="E2AED9"/>
<evidence type="ECO:0000256" key="3">
    <source>
        <dbReference type="ARBA" id="ARBA00004174"/>
    </source>
</evidence>
<organism evidence="15">
    <name type="scientific">Camponotus floridanus</name>
    <name type="common">Florida carpenter ant</name>
    <dbReference type="NCBI Taxonomy" id="104421"/>
    <lineage>
        <taxon>Eukaryota</taxon>
        <taxon>Metazoa</taxon>
        <taxon>Ecdysozoa</taxon>
        <taxon>Arthropoda</taxon>
        <taxon>Hexapoda</taxon>
        <taxon>Insecta</taxon>
        <taxon>Pterygota</taxon>
        <taxon>Neoptera</taxon>
        <taxon>Endopterygota</taxon>
        <taxon>Hymenoptera</taxon>
        <taxon>Apocrita</taxon>
        <taxon>Aculeata</taxon>
        <taxon>Formicoidea</taxon>
        <taxon>Formicidae</taxon>
        <taxon>Formicinae</taxon>
        <taxon>Camponotus</taxon>
    </lineage>
</organism>
<evidence type="ECO:0000256" key="9">
    <source>
        <dbReference type="ARBA" id="ARBA00022848"/>
    </source>
</evidence>
<dbReference type="Proteomes" id="UP000000311">
    <property type="component" value="Unassembled WGS sequence"/>
</dbReference>
<sequence length="411" mass="47423">LGPFAWPFVGNTYYLKKLSKKLGGQHLAFLELSKQYNSDIISLRLGGNDTIVVSNSKLIHEILNKREYDGRPWNEFIKLRNMGMKKGITMNDGSDWNILRTWSICTLKKIGFVKQEMMQLLLDELVLIMEKLKDGGVQHIQTVIAPSVINVLWTLITGKRVSEDQSRLQILLDLMTRRSQKFDMSGGILSSFPWLRFIVPEISGYKILVTLNNELKNLLMETINEHKQKYVEGKEKDFIDAFLHEMFAQQYKDVFSDDNLIVTLLDLFFGGIKTTTATLEFLFLQIVNHQDVQRKVHEEIDVVIGPNRYPILEDGIKMPFTKAVLVEAQRMWLVTPVIGPRRVLHDTILGGYTIPKNTTVLMNVFHNNMNPELFPDPTSFKPERHLKEDGTYRMDENIILFGKGKLSFMEK</sequence>
<dbReference type="Gene3D" id="1.10.630.10">
    <property type="entry name" value="Cytochrome P450"/>
    <property type="match status" value="1"/>
</dbReference>
<keyword evidence="8" id="KW-0256">Endoplasmic reticulum</keyword>
<evidence type="ECO:0000256" key="12">
    <source>
        <dbReference type="ARBA" id="ARBA00023033"/>
    </source>
</evidence>
<comment type="subcellular location">
    <subcellularLocation>
        <location evidence="4">Endoplasmic reticulum membrane</location>
        <topology evidence="4">Peripheral membrane protein</topology>
    </subcellularLocation>
    <subcellularLocation>
        <location evidence="3">Microsome membrane</location>
        <topology evidence="3">Peripheral membrane protein</topology>
    </subcellularLocation>
</comment>
<dbReference type="GO" id="GO:0006805">
    <property type="term" value="P:xenobiotic metabolic process"/>
    <property type="evidence" value="ECO:0007669"/>
    <property type="project" value="TreeGrafter"/>
</dbReference>
<dbReference type="InterPro" id="IPR001128">
    <property type="entry name" value="Cyt_P450"/>
</dbReference>
<dbReference type="GO" id="GO:0005789">
    <property type="term" value="C:endoplasmic reticulum membrane"/>
    <property type="evidence" value="ECO:0007669"/>
    <property type="project" value="UniProtKB-SubCell"/>
</dbReference>
<dbReference type="GO" id="GO:0006082">
    <property type="term" value="P:organic acid metabolic process"/>
    <property type="evidence" value="ECO:0007669"/>
    <property type="project" value="TreeGrafter"/>
</dbReference>
<proteinExistence type="inferred from homology"/>
<protein>
    <submittedName>
        <fullName evidence="14">Probable cytochrome P450 305a1</fullName>
    </submittedName>
</protein>
<dbReference type="InterPro" id="IPR036396">
    <property type="entry name" value="Cyt_P450_sf"/>
</dbReference>
<evidence type="ECO:0000256" key="4">
    <source>
        <dbReference type="ARBA" id="ARBA00004406"/>
    </source>
</evidence>
<evidence type="ECO:0000256" key="11">
    <source>
        <dbReference type="ARBA" id="ARBA00023004"/>
    </source>
</evidence>
<evidence type="ECO:0000256" key="10">
    <source>
        <dbReference type="ARBA" id="ARBA00023002"/>
    </source>
</evidence>
<dbReference type="GO" id="GO:0008395">
    <property type="term" value="F:steroid hydroxylase activity"/>
    <property type="evidence" value="ECO:0007669"/>
    <property type="project" value="TreeGrafter"/>
</dbReference>
<evidence type="ECO:0000313" key="15">
    <source>
        <dbReference type="Proteomes" id="UP000000311"/>
    </source>
</evidence>
<dbReference type="STRING" id="104421.E2AED9"/>
<dbReference type="GO" id="GO:0016712">
    <property type="term" value="F:oxidoreductase activity, acting on paired donors, with incorporation or reduction of molecular oxygen, reduced flavin or flavoprotein as one donor, and incorporation of one atom of oxygen"/>
    <property type="evidence" value="ECO:0007669"/>
    <property type="project" value="TreeGrafter"/>
</dbReference>
<dbReference type="InterPro" id="IPR002401">
    <property type="entry name" value="Cyt_P450_E_grp-I"/>
</dbReference>
<keyword evidence="6" id="KW-0349">Heme</keyword>
<keyword evidence="15" id="KW-1185">Reference proteome</keyword>
<feature type="non-terminal residue" evidence="14">
    <location>
        <position position="1"/>
    </location>
</feature>
<dbReference type="GO" id="GO:0020037">
    <property type="term" value="F:heme binding"/>
    <property type="evidence" value="ECO:0007669"/>
    <property type="project" value="InterPro"/>
</dbReference>
<comment type="cofactor">
    <cofactor evidence="1">
        <name>heme</name>
        <dbReference type="ChEBI" id="CHEBI:30413"/>
    </cofactor>
</comment>
<dbReference type="FunFam" id="1.10.630.10:FF:000238">
    <property type="entry name" value="Cytochrome P450 2A6"/>
    <property type="match status" value="1"/>
</dbReference>
<dbReference type="PRINTS" id="PR00463">
    <property type="entry name" value="EP450I"/>
</dbReference>
<keyword evidence="10" id="KW-0560">Oxidoreductase</keyword>
<evidence type="ECO:0000256" key="13">
    <source>
        <dbReference type="ARBA" id="ARBA00023136"/>
    </source>
</evidence>
<dbReference type="PANTHER" id="PTHR24300:SF376">
    <property type="entry name" value="CYTOCHROME P450 15A1"/>
    <property type="match status" value="1"/>
</dbReference>
<evidence type="ECO:0000256" key="6">
    <source>
        <dbReference type="ARBA" id="ARBA00022617"/>
    </source>
</evidence>
<keyword evidence="12" id="KW-0503">Monooxygenase</keyword>
<gene>
    <name evidence="14" type="ORF">EAG_05083</name>
</gene>
<dbReference type="PANTHER" id="PTHR24300">
    <property type="entry name" value="CYTOCHROME P450 508A4-RELATED"/>
    <property type="match status" value="1"/>
</dbReference>
<evidence type="ECO:0000256" key="2">
    <source>
        <dbReference type="ARBA" id="ARBA00003690"/>
    </source>
</evidence>
<keyword evidence="11" id="KW-0408">Iron</keyword>
<dbReference type="InterPro" id="IPR050182">
    <property type="entry name" value="Cytochrome_P450_fam2"/>
</dbReference>
<comment type="function">
    <text evidence="2">May be involved in the metabolism of insect hormones and in the breakdown of synthetic insecticides.</text>
</comment>
<evidence type="ECO:0000256" key="1">
    <source>
        <dbReference type="ARBA" id="ARBA00001971"/>
    </source>
</evidence>
<dbReference type="InParanoid" id="E2AED9"/>
<dbReference type="OrthoDB" id="3934656at2759"/>